<reference evidence="1" key="1">
    <citation type="submission" date="2021-02" db="EMBL/GenBank/DDBJ databases">
        <authorList>
            <person name="Bekaert M."/>
        </authorList>
    </citation>
    <scope>NUCLEOTIDE SEQUENCE</scope>
    <source>
        <strain evidence="1">IoA-00</strain>
    </source>
</reference>
<gene>
    <name evidence="1" type="ORF">LSAA_1736</name>
</gene>
<keyword evidence="2" id="KW-1185">Reference proteome</keyword>
<accession>A0A7R8GZN2</accession>
<dbReference type="EMBL" id="HG994580">
    <property type="protein sequence ID" value="CAF2769742.1"/>
    <property type="molecule type" value="Genomic_DNA"/>
</dbReference>
<protein>
    <submittedName>
        <fullName evidence="1">(salmon louse) hypothetical protein</fullName>
    </submittedName>
</protein>
<proteinExistence type="predicted"/>
<dbReference type="PANTHER" id="PTHR47501">
    <property type="entry name" value="TRANSPOSASE-RELATED"/>
    <property type="match status" value="1"/>
</dbReference>
<dbReference type="AlphaFoldDB" id="A0A7R8GZN2"/>
<dbReference type="Proteomes" id="UP000675881">
    <property type="component" value="Chromosome 1"/>
</dbReference>
<sequence length="260" mass="30100">MYGGPGKQPFFSPSQCSEPEDHQGYKEFSYLEPFFTVIDMIATCTLSVKKRLYGVAQISYSTIREHSRPFFCLKDILLTVLTDSTDFQKFLNYFNSDFDVPSRRSFMRQLSQKGKYMADEIAELHEEFGITRKVITTTTDNRGNYISAFANQGPKEKRSICRAPTPQSLSQTLWGMRRTPHPKHRRCSDHTVNLLKSKNIDDMSNWYVTPCLVFKKPSAKVQGIWNTQNRKTFRAANIMADFNWKLMTSCVSCWNSRYAP</sequence>
<name>A0A7R8GZN2_LEPSM</name>
<organism evidence="1 2">
    <name type="scientific">Lepeophtheirus salmonis</name>
    <name type="common">Salmon louse</name>
    <name type="synonym">Caligus salmonis</name>
    <dbReference type="NCBI Taxonomy" id="72036"/>
    <lineage>
        <taxon>Eukaryota</taxon>
        <taxon>Metazoa</taxon>
        <taxon>Ecdysozoa</taxon>
        <taxon>Arthropoda</taxon>
        <taxon>Crustacea</taxon>
        <taxon>Multicrustacea</taxon>
        <taxon>Hexanauplia</taxon>
        <taxon>Copepoda</taxon>
        <taxon>Siphonostomatoida</taxon>
        <taxon>Caligidae</taxon>
        <taxon>Lepeophtheirus</taxon>
    </lineage>
</organism>
<evidence type="ECO:0000313" key="1">
    <source>
        <dbReference type="EMBL" id="CAF2769742.1"/>
    </source>
</evidence>
<evidence type="ECO:0000313" key="2">
    <source>
        <dbReference type="Proteomes" id="UP000675881"/>
    </source>
</evidence>